<reference evidence="1 2" key="1">
    <citation type="submission" date="2024-09" db="EMBL/GenBank/DDBJ databases">
        <title>Chromosome-scale assembly of Riccia sorocarpa.</title>
        <authorList>
            <person name="Paukszto L."/>
        </authorList>
    </citation>
    <scope>NUCLEOTIDE SEQUENCE [LARGE SCALE GENOMIC DNA]</scope>
    <source>
        <strain evidence="1">LP-2024</strain>
        <tissue evidence="1">Aerial parts of the thallus</tissue>
    </source>
</reference>
<protein>
    <submittedName>
        <fullName evidence="1">Uncharacterized protein</fullName>
    </submittedName>
</protein>
<evidence type="ECO:0000313" key="2">
    <source>
        <dbReference type="Proteomes" id="UP001633002"/>
    </source>
</evidence>
<organism evidence="1 2">
    <name type="scientific">Riccia sorocarpa</name>
    <dbReference type="NCBI Taxonomy" id="122646"/>
    <lineage>
        <taxon>Eukaryota</taxon>
        <taxon>Viridiplantae</taxon>
        <taxon>Streptophyta</taxon>
        <taxon>Embryophyta</taxon>
        <taxon>Marchantiophyta</taxon>
        <taxon>Marchantiopsida</taxon>
        <taxon>Marchantiidae</taxon>
        <taxon>Marchantiales</taxon>
        <taxon>Ricciaceae</taxon>
        <taxon>Riccia</taxon>
    </lineage>
</organism>
<dbReference type="AlphaFoldDB" id="A0ABD3GC07"/>
<proteinExistence type="predicted"/>
<dbReference type="Proteomes" id="UP001633002">
    <property type="component" value="Unassembled WGS sequence"/>
</dbReference>
<keyword evidence="2" id="KW-1185">Reference proteome</keyword>
<gene>
    <name evidence="1" type="ORF">R1sor_025675</name>
</gene>
<sequence length="131" mass="15568">MWEAWYRRLVDLLDEEEEQLVPWEFKKIPEAESKPVEKAYNKLLSVITVPNENRLNAEEKILGYYETEEQTDQKDTYQRCRCNHQQNEKMGGHCRGVARKQTTVEDNLETQACAEGELPFVEYLYEDSPYE</sequence>
<name>A0ABD3GC07_9MARC</name>
<dbReference type="EMBL" id="JBJQOH010000008">
    <property type="protein sequence ID" value="KAL3675727.1"/>
    <property type="molecule type" value="Genomic_DNA"/>
</dbReference>
<evidence type="ECO:0000313" key="1">
    <source>
        <dbReference type="EMBL" id="KAL3675727.1"/>
    </source>
</evidence>
<accession>A0ABD3GC07</accession>
<comment type="caution">
    <text evidence="1">The sequence shown here is derived from an EMBL/GenBank/DDBJ whole genome shotgun (WGS) entry which is preliminary data.</text>
</comment>